<proteinExistence type="predicted"/>
<organism evidence="2 3">
    <name type="scientific">Liparis tanakae</name>
    <name type="common">Tanaka's snailfish</name>
    <dbReference type="NCBI Taxonomy" id="230148"/>
    <lineage>
        <taxon>Eukaryota</taxon>
        <taxon>Metazoa</taxon>
        <taxon>Chordata</taxon>
        <taxon>Craniata</taxon>
        <taxon>Vertebrata</taxon>
        <taxon>Euteleostomi</taxon>
        <taxon>Actinopterygii</taxon>
        <taxon>Neopterygii</taxon>
        <taxon>Teleostei</taxon>
        <taxon>Neoteleostei</taxon>
        <taxon>Acanthomorphata</taxon>
        <taxon>Eupercaria</taxon>
        <taxon>Perciformes</taxon>
        <taxon>Cottioidei</taxon>
        <taxon>Cottales</taxon>
        <taxon>Liparidae</taxon>
        <taxon>Liparis</taxon>
    </lineage>
</organism>
<protein>
    <submittedName>
        <fullName evidence="2">Uncharacterized protein</fullName>
    </submittedName>
</protein>
<evidence type="ECO:0000313" key="2">
    <source>
        <dbReference type="EMBL" id="TNN46058.1"/>
    </source>
</evidence>
<feature type="region of interest" description="Disordered" evidence="1">
    <location>
        <begin position="21"/>
        <end position="85"/>
    </location>
</feature>
<reference evidence="2 3" key="1">
    <citation type="submission" date="2019-03" db="EMBL/GenBank/DDBJ databases">
        <title>First draft genome of Liparis tanakae, snailfish: a comprehensive survey of snailfish specific genes.</title>
        <authorList>
            <person name="Kim W."/>
            <person name="Song I."/>
            <person name="Jeong J.-H."/>
            <person name="Kim D."/>
            <person name="Kim S."/>
            <person name="Ryu S."/>
            <person name="Song J.Y."/>
            <person name="Lee S.K."/>
        </authorList>
    </citation>
    <scope>NUCLEOTIDE SEQUENCE [LARGE SCALE GENOMIC DNA]</scope>
    <source>
        <tissue evidence="2">Muscle</tissue>
    </source>
</reference>
<gene>
    <name evidence="2" type="ORF">EYF80_043757</name>
</gene>
<feature type="compositionally biased region" description="Polar residues" evidence="1">
    <location>
        <begin position="51"/>
        <end position="71"/>
    </location>
</feature>
<feature type="compositionally biased region" description="Basic and acidic residues" evidence="1">
    <location>
        <begin position="72"/>
        <end position="85"/>
    </location>
</feature>
<name>A0A4Z2FXM6_9TELE</name>
<evidence type="ECO:0000313" key="3">
    <source>
        <dbReference type="Proteomes" id="UP000314294"/>
    </source>
</evidence>
<comment type="caution">
    <text evidence="2">The sequence shown here is derived from an EMBL/GenBank/DDBJ whole genome shotgun (WGS) entry which is preliminary data.</text>
</comment>
<evidence type="ECO:0000256" key="1">
    <source>
        <dbReference type="SAM" id="MobiDB-lite"/>
    </source>
</evidence>
<accession>A0A4Z2FXM6</accession>
<sequence>MKIVSLSSPLRSALLTVKNQSPGTQTLPLTADIDLHDPDPEAFKRAKERSSTWASPRARSQSAMPSASRTFVTREEPRAEGRHVI</sequence>
<dbReference type="Proteomes" id="UP000314294">
    <property type="component" value="Unassembled WGS sequence"/>
</dbReference>
<keyword evidence="3" id="KW-1185">Reference proteome</keyword>
<dbReference type="AlphaFoldDB" id="A0A4Z2FXM6"/>
<feature type="compositionally biased region" description="Basic and acidic residues" evidence="1">
    <location>
        <begin position="33"/>
        <end position="50"/>
    </location>
</feature>
<dbReference type="EMBL" id="SRLO01000811">
    <property type="protein sequence ID" value="TNN46058.1"/>
    <property type="molecule type" value="Genomic_DNA"/>
</dbReference>